<dbReference type="InterPro" id="IPR038005">
    <property type="entry name" value="RX-like_CC"/>
</dbReference>
<dbReference type="InterPro" id="IPR027417">
    <property type="entry name" value="P-loop_NTPase"/>
</dbReference>
<dbReference type="Gene3D" id="1.20.5.4130">
    <property type="match status" value="1"/>
</dbReference>
<evidence type="ECO:0000256" key="2">
    <source>
        <dbReference type="ARBA" id="ARBA00022614"/>
    </source>
</evidence>
<dbReference type="Gramene" id="KQL04260">
    <property type="protein sequence ID" value="KQL04260"/>
    <property type="gene ID" value="SETIT_000390mg"/>
</dbReference>
<keyword evidence="2" id="KW-0433">Leucine-rich repeat</keyword>
<evidence type="ECO:0000259" key="9">
    <source>
        <dbReference type="Pfam" id="PF23598"/>
    </source>
</evidence>
<evidence type="ECO:0000313" key="11">
    <source>
        <dbReference type="Proteomes" id="UP000004995"/>
    </source>
</evidence>
<dbReference type="Gene3D" id="3.80.10.10">
    <property type="entry name" value="Ribonuclease Inhibitor"/>
    <property type="match status" value="2"/>
</dbReference>
<evidence type="ECO:0008006" key="12">
    <source>
        <dbReference type="Google" id="ProtNLM"/>
    </source>
</evidence>
<dbReference type="Proteomes" id="UP000004995">
    <property type="component" value="Unassembled WGS sequence"/>
</dbReference>
<dbReference type="RefSeq" id="XP_012702013.1">
    <property type="nucleotide sequence ID" value="XM_012846559.2"/>
</dbReference>
<dbReference type="InterPro" id="IPR002182">
    <property type="entry name" value="NB-ARC"/>
</dbReference>
<dbReference type="EMBL" id="AGNK02002842">
    <property type="status" value="NOT_ANNOTATED_CDS"/>
    <property type="molecule type" value="Genomic_DNA"/>
</dbReference>
<dbReference type="GO" id="GO:0051707">
    <property type="term" value="P:response to other organism"/>
    <property type="evidence" value="ECO:0007669"/>
    <property type="project" value="UniProtKB-ARBA"/>
</dbReference>
<keyword evidence="4" id="KW-0547">Nucleotide-binding</keyword>
<dbReference type="PANTHER" id="PTHR19338">
    <property type="entry name" value="TRANSLOCASE OF INNER MITOCHONDRIAL MEMBRANE 13 HOMOLOG"/>
    <property type="match status" value="1"/>
</dbReference>
<dbReference type="SUPFAM" id="SSF52047">
    <property type="entry name" value="RNI-like"/>
    <property type="match status" value="1"/>
</dbReference>
<dbReference type="GeneID" id="101784866"/>
<dbReference type="eggNOG" id="KOG4658">
    <property type="taxonomic scope" value="Eukaryota"/>
</dbReference>
<dbReference type="GO" id="GO:0006952">
    <property type="term" value="P:defense response"/>
    <property type="evidence" value="ECO:0007669"/>
    <property type="project" value="UniProtKB-KW"/>
</dbReference>
<dbReference type="Gene3D" id="3.40.50.300">
    <property type="entry name" value="P-loop containing nucleotide triphosphate hydrolases"/>
    <property type="match status" value="1"/>
</dbReference>
<dbReference type="AlphaFoldDB" id="K3XES3"/>
<dbReference type="SUPFAM" id="SSF52540">
    <property type="entry name" value="P-loop containing nucleoside triphosphate hydrolases"/>
    <property type="match status" value="1"/>
</dbReference>
<dbReference type="HOGENOM" id="CLU_000837_25_0_1"/>
<evidence type="ECO:0000313" key="10">
    <source>
        <dbReference type="EnsemblPlants" id="KQL04260"/>
    </source>
</evidence>
<dbReference type="Pfam" id="PF00931">
    <property type="entry name" value="NB-ARC"/>
    <property type="match status" value="1"/>
</dbReference>
<dbReference type="Gramene" id="KQL04259">
    <property type="protein sequence ID" value="KQL04259"/>
    <property type="gene ID" value="SETIT_000390mg"/>
</dbReference>
<reference evidence="10" key="2">
    <citation type="submission" date="2018-08" db="UniProtKB">
        <authorList>
            <consortium name="EnsemblPlants"/>
        </authorList>
    </citation>
    <scope>IDENTIFICATION</scope>
    <source>
        <strain evidence="10">Yugu1</strain>
    </source>
</reference>
<dbReference type="EnsemblPlants" id="KQL04259">
    <property type="protein sequence ID" value="KQL04259"/>
    <property type="gene ID" value="SETIT_000390mg"/>
</dbReference>
<dbReference type="PRINTS" id="PR00364">
    <property type="entry name" value="DISEASERSIST"/>
</dbReference>
<keyword evidence="3" id="KW-0677">Repeat</keyword>
<feature type="domain" description="Disease resistance R13L4/SHOC-2-like LRR" evidence="9">
    <location>
        <begin position="373"/>
        <end position="762"/>
    </location>
</feature>
<organism evidence="10 11">
    <name type="scientific">Setaria italica</name>
    <name type="common">Foxtail millet</name>
    <name type="synonym">Panicum italicum</name>
    <dbReference type="NCBI Taxonomy" id="4555"/>
    <lineage>
        <taxon>Eukaryota</taxon>
        <taxon>Viridiplantae</taxon>
        <taxon>Streptophyta</taxon>
        <taxon>Embryophyta</taxon>
        <taxon>Tracheophyta</taxon>
        <taxon>Spermatophyta</taxon>
        <taxon>Magnoliopsida</taxon>
        <taxon>Liliopsida</taxon>
        <taxon>Poales</taxon>
        <taxon>Poaceae</taxon>
        <taxon>PACMAD clade</taxon>
        <taxon>Panicoideae</taxon>
        <taxon>Panicodae</taxon>
        <taxon>Paniceae</taxon>
        <taxon>Cenchrinae</taxon>
        <taxon>Setaria</taxon>
    </lineage>
</organism>
<dbReference type="GO" id="GO:0043531">
    <property type="term" value="F:ADP binding"/>
    <property type="evidence" value="ECO:0007669"/>
    <property type="project" value="InterPro"/>
</dbReference>
<feature type="domain" description="Disease resistance N-terminal" evidence="8">
    <location>
        <begin position="7"/>
        <end position="89"/>
    </location>
</feature>
<evidence type="ECO:0000256" key="5">
    <source>
        <dbReference type="ARBA" id="ARBA00022821"/>
    </source>
</evidence>
<dbReference type="EnsemblPlants" id="KQL04260">
    <property type="protein sequence ID" value="KQL04260"/>
    <property type="gene ID" value="SETIT_000390mg"/>
</dbReference>
<evidence type="ECO:0000259" key="7">
    <source>
        <dbReference type="Pfam" id="PF00931"/>
    </source>
</evidence>
<comment type="similarity">
    <text evidence="1">Belongs to the disease resistance NB-LRR family.</text>
</comment>
<dbReference type="OMA" id="LNICETG"/>
<dbReference type="PANTHER" id="PTHR19338:SF67">
    <property type="entry name" value="AAA+ ATPASE DOMAIN-CONTAINING PROTEIN"/>
    <property type="match status" value="1"/>
</dbReference>
<dbReference type="InterPro" id="IPR041118">
    <property type="entry name" value="Rx_N"/>
</dbReference>
<proteinExistence type="inferred from homology"/>
<dbReference type="Pfam" id="PF23598">
    <property type="entry name" value="LRR_14"/>
    <property type="match status" value="1"/>
</dbReference>
<dbReference type="Pfam" id="PF18052">
    <property type="entry name" value="Rx_N"/>
    <property type="match status" value="1"/>
</dbReference>
<protein>
    <recommendedName>
        <fullName evidence="12">Rx N-terminal domain-containing protein</fullName>
    </recommendedName>
</protein>
<evidence type="ECO:0000256" key="4">
    <source>
        <dbReference type="ARBA" id="ARBA00022741"/>
    </source>
</evidence>
<dbReference type="EnsemblPlants" id="KQL04258">
    <property type="protein sequence ID" value="KQL04258"/>
    <property type="gene ID" value="SETIT_000390mg"/>
</dbReference>
<dbReference type="Gramene" id="KQL04258">
    <property type="protein sequence ID" value="KQL04258"/>
    <property type="gene ID" value="SETIT_000390mg"/>
</dbReference>
<feature type="domain" description="NB-ARC" evidence="7">
    <location>
        <begin position="193"/>
        <end position="279"/>
    </location>
</feature>
<evidence type="ECO:0000256" key="6">
    <source>
        <dbReference type="ARBA" id="ARBA00023054"/>
    </source>
</evidence>
<evidence type="ECO:0000259" key="8">
    <source>
        <dbReference type="Pfam" id="PF18052"/>
    </source>
</evidence>
<keyword evidence="6" id="KW-0175">Coiled coil</keyword>
<sequence>MDLVTGAMGCLAPKLLQLLQDEYNLQKGVRKKVEFLSRELESIHAALRKVAEVPWDQLDEQVKVWARQVREASYDMEDVLDTFHVRVEGDAPADPSRLKRAMKKMRSLFSKGKARHDIASAIEDIKKQLQEVADRRARYKVDEIMAKPVAKTSTIDPRLATMYSEVTKLIGIDKSRGQLISMLSPLWNDNEFNKKMKVVSVVGVGGLGKTTLAKAVYDELKPQFDCWAFVPVGRNPDLKKVFRDILIDLDKETYMASKFTLLDERQLINELHHYLGTKRKQGTELFEVGEGYFNDLINRSMIQAVKSEVDGIVYGCRIHDMVLDLLRSLSHEENFVTILYNNVGIVSGSRVRRLALQGPKHTHQVINRMDMTQVRSVITYRSEWVSIESIPSFKHLRVLFLEGTRIDLQHIGNLVQLRYLGLRHVYVRELPKEIGSLKFLETLDLEETGIIELPSSVGLLTQLICLRAWKTRIPNGILKKLKSLEELQIYPAEDEESKGQLVKDLGYLGELRVLRTLVSRMGERVQYNLMQSLRNLNKIQCLTLVGWCRARDEGNNATWEAAVLPRHLRHLILENIHFSWLPSSINPSRLPNLSHLDLFVAAMEEQALESLGRLPRLYYLKLSTWSTVTLTDIASNGLFQKLRSLSLVQSMVQFVLIKDSRVSFTMWNGVDAMTFDSKMKEEFRVERAIMPNLKELEFLVPLLSLMHENGNCDNLGLEQLTSLNKVTVHLRCESNLPAHEKEIEAEVALRHAADVHPNRPTLSVLYSPPLSIPTAPP</sequence>
<reference evidence="11" key="1">
    <citation type="journal article" date="2012" name="Nat. Biotechnol.">
        <title>Reference genome sequence of the model plant Setaria.</title>
        <authorList>
            <person name="Bennetzen J.L."/>
            <person name="Schmutz J."/>
            <person name="Wang H."/>
            <person name="Percifield R."/>
            <person name="Hawkins J."/>
            <person name="Pontaroli A.C."/>
            <person name="Estep M."/>
            <person name="Feng L."/>
            <person name="Vaughn J.N."/>
            <person name="Grimwood J."/>
            <person name="Jenkins J."/>
            <person name="Barry K."/>
            <person name="Lindquist E."/>
            <person name="Hellsten U."/>
            <person name="Deshpande S."/>
            <person name="Wang X."/>
            <person name="Wu X."/>
            <person name="Mitros T."/>
            <person name="Triplett J."/>
            <person name="Yang X."/>
            <person name="Ye C.Y."/>
            <person name="Mauro-Herrera M."/>
            <person name="Wang L."/>
            <person name="Li P."/>
            <person name="Sharma M."/>
            <person name="Sharma R."/>
            <person name="Ronald P.C."/>
            <person name="Panaud O."/>
            <person name="Kellogg E.A."/>
            <person name="Brutnell T.P."/>
            <person name="Doust A.N."/>
            <person name="Tuskan G.A."/>
            <person name="Rokhsar D."/>
            <person name="Devos K.M."/>
        </authorList>
    </citation>
    <scope>NUCLEOTIDE SEQUENCE [LARGE SCALE GENOMIC DNA]</scope>
    <source>
        <strain evidence="11">cv. Yugu1</strain>
    </source>
</reference>
<keyword evidence="5" id="KW-0611">Plant defense</keyword>
<accession>K3XES3</accession>
<dbReference type="CDD" id="cd14798">
    <property type="entry name" value="RX-CC_like"/>
    <property type="match status" value="1"/>
</dbReference>
<dbReference type="OrthoDB" id="693948at2759"/>
<keyword evidence="11" id="KW-1185">Reference proteome</keyword>
<evidence type="ECO:0000256" key="1">
    <source>
        <dbReference type="ARBA" id="ARBA00008894"/>
    </source>
</evidence>
<gene>
    <name evidence="10" type="primary">LOC101784866</name>
</gene>
<name>K3XES3_SETIT</name>
<dbReference type="InterPro" id="IPR032675">
    <property type="entry name" value="LRR_dom_sf"/>
</dbReference>
<evidence type="ECO:0000256" key="3">
    <source>
        <dbReference type="ARBA" id="ARBA00022737"/>
    </source>
</evidence>
<dbReference type="STRING" id="4555.K3XES3"/>
<dbReference type="InterPro" id="IPR055414">
    <property type="entry name" value="LRR_R13L4/SHOC2-like"/>
</dbReference>